<evidence type="ECO:0000256" key="6">
    <source>
        <dbReference type="ARBA" id="ARBA00023065"/>
    </source>
</evidence>
<feature type="transmembrane region" description="Helical" evidence="9">
    <location>
        <begin position="641"/>
        <end position="665"/>
    </location>
</feature>
<evidence type="ECO:0000313" key="11">
    <source>
        <dbReference type="EMBL" id="CAL1716208.1"/>
    </source>
</evidence>
<keyword evidence="12" id="KW-1185">Reference proteome</keyword>
<evidence type="ECO:0000256" key="3">
    <source>
        <dbReference type="ARBA" id="ARBA00022448"/>
    </source>
</evidence>
<feature type="transmembrane region" description="Helical" evidence="9">
    <location>
        <begin position="671"/>
        <end position="693"/>
    </location>
</feature>
<evidence type="ECO:0000256" key="4">
    <source>
        <dbReference type="ARBA" id="ARBA00022692"/>
    </source>
</evidence>
<reference evidence="12" key="1">
    <citation type="submission" date="2024-04" db="EMBL/GenBank/DDBJ databases">
        <authorList>
            <person name="Shaw F."/>
            <person name="Minotto A."/>
        </authorList>
    </citation>
    <scope>NUCLEOTIDE SEQUENCE [LARGE SCALE GENOMIC DNA]</scope>
</reference>
<dbReference type="InterPro" id="IPR004837">
    <property type="entry name" value="NaCa_Exmemb"/>
</dbReference>
<organism evidence="11 12">
    <name type="scientific">Somion occarium</name>
    <dbReference type="NCBI Taxonomy" id="3059160"/>
    <lineage>
        <taxon>Eukaryota</taxon>
        <taxon>Fungi</taxon>
        <taxon>Dikarya</taxon>
        <taxon>Basidiomycota</taxon>
        <taxon>Agaricomycotina</taxon>
        <taxon>Agaricomycetes</taxon>
        <taxon>Polyporales</taxon>
        <taxon>Cerrenaceae</taxon>
        <taxon>Somion</taxon>
    </lineage>
</organism>
<evidence type="ECO:0000256" key="5">
    <source>
        <dbReference type="ARBA" id="ARBA00022989"/>
    </source>
</evidence>
<feature type="transmembrane region" description="Helical" evidence="9">
    <location>
        <begin position="212"/>
        <end position="235"/>
    </location>
</feature>
<keyword evidence="3" id="KW-0813">Transport</keyword>
<evidence type="ECO:0000256" key="7">
    <source>
        <dbReference type="ARBA" id="ARBA00023136"/>
    </source>
</evidence>
<evidence type="ECO:0000256" key="2">
    <source>
        <dbReference type="ARBA" id="ARBA00008170"/>
    </source>
</evidence>
<evidence type="ECO:0000256" key="8">
    <source>
        <dbReference type="SAM" id="MobiDB-lite"/>
    </source>
</evidence>
<dbReference type="InterPro" id="IPR044880">
    <property type="entry name" value="NCX_ion-bd_dom_sf"/>
</dbReference>
<keyword evidence="4 9" id="KW-0812">Transmembrane</keyword>
<dbReference type="Pfam" id="PF01699">
    <property type="entry name" value="Na_Ca_ex"/>
    <property type="match status" value="2"/>
</dbReference>
<keyword evidence="7 9" id="KW-0472">Membrane</keyword>
<evidence type="ECO:0000256" key="9">
    <source>
        <dbReference type="SAM" id="Phobius"/>
    </source>
</evidence>
<comment type="subcellular location">
    <subcellularLocation>
        <location evidence="1">Endomembrane system</location>
        <topology evidence="1">Multi-pass membrane protein</topology>
    </subcellularLocation>
</comment>
<name>A0ABP1E856_9APHY</name>
<feature type="compositionally biased region" description="Polar residues" evidence="8">
    <location>
        <begin position="1"/>
        <end position="24"/>
    </location>
</feature>
<feature type="region of interest" description="Disordered" evidence="8">
    <location>
        <begin position="447"/>
        <end position="466"/>
    </location>
</feature>
<evidence type="ECO:0000256" key="1">
    <source>
        <dbReference type="ARBA" id="ARBA00004127"/>
    </source>
</evidence>
<gene>
    <name evidence="11" type="ORF">GFSPODELE1_LOCUS10644</name>
</gene>
<dbReference type="Gene3D" id="1.20.1420.30">
    <property type="entry name" value="NCX, central ion-binding region"/>
    <property type="match status" value="2"/>
</dbReference>
<keyword evidence="5 9" id="KW-1133">Transmembrane helix</keyword>
<evidence type="ECO:0000313" key="12">
    <source>
        <dbReference type="Proteomes" id="UP001497453"/>
    </source>
</evidence>
<dbReference type="PANTHER" id="PTHR31503:SF20">
    <property type="entry name" value="CA(2+)_H(+) EXCHANGER, PUTATIVE (EUROFUNG)-RELATED"/>
    <property type="match status" value="1"/>
</dbReference>
<comment type="similarity">
    <text evidence="2">Belongs to the Ca(2+):cation antiporter (CaCA) (TC 2.A.19) family.</text>
</comment>
<feature type="transmembrane region" description="Helical" evidence="9">
    <location>
        <begin position="572"/>
        <end position="590"/>
    </location>
</feature>
<feature type="region of interest" description="Disordered" evidence="8">
    <location>
        <begin position="336"/>
        <end position="426"/>
    </location>
</feature>
<evidence type="ECO:0000259" key="10">
    <source>
        <dbReference type="Pfam" id="PF01699"/>
    </source>
</evidence>
<keyword evidence="6" id="KW-0406">Ion transport</keyword>
<feature type="domain" description="Sodium/calcium exchanger membrane region" evidence="10">
    <location>
        <begin position="578"/>
        <end position="715"/>
    </location>
</feature>
<feature type="transmembrane region" description="Helical" evidence="9">
    <location>
        <begin position="289"/>
        <end position="311"/>
    </location>
</feature>
<sequence length="736" mass="81373">MLNPSETTERLTNTSYNASPASSPERNDRPHLAISLPHTLTRTSSNSSAISCGSTSELVSHPLSGKASSKAKWSFFEKVFFCKRSRDTLNIDSEKNMRNPNLQENARPPMKPWHGWQLIVMGSWLNILVLLIPASWVLMIASSDSHTLIFIFCVLSMIPLVKLHDLATRQLSIRLGGSNTGLLNAIIFDRVEVVVAFIALRKCELRVVQSSLVGSMLSKLLLILGMCFFAGGIRFTEQDFDSTATQIHSSLLSISVGAVLLPAAFHFALSYDADDGVSSSTSMNQQKKYILQMSHGVSIVLLFIYASYLVFQFWSHPHLYKDSAAGSDRLTNSASARSIASRLQGRRKSQGSPSSKAFPTLKPQFSNPPSYPYPQSYPPRKTFSQDTIAGPEYPGKSYTPPRLNDKRSPYMHRTHSSSDEDVDMTPSSRARTAYLISPFATTSQVTLTDSQLGGRSEKGQVVEGGEESTVRLVQMEQPQCGNDYGLEHVRRRRTSVNNSPYAQGGDGDEVFSPYVTEKGERTRNDMQRGVSNMPMPMPMPHGQYGHQGQYHQEPLHAEPQERKAENVQEPQMSWTLNLLLLTFVTVLVALNAEWLVDSMDDLSPLISKEWIALILLPTVGSLAECITAVNVSVQDQLTLSIGVAVGSTIQTALFVIPFMVILGWIMDKPLALLFDPFESVVLYISVHTMGYVVADGRSNWLEGVILVCLYIVIGVSFWFYPGSNFSTNLAVCSTSV</sequence>
<feature type="transmembrane region" description="Helical" evidence="9">
    <location>
        <begin position="145"/>
        <end position="161"/>
    </location>
</feature>
<dbReference type="EMBL" id="OZ037952">
    <property type="protein sequence ID" value="CAL1716208.1"/>
    <property type="molecule type" value="Genomic_DNA"/>
</dbReference>
<accession>A0ABP1E856</accession>
<feature type="transmembrane region" description="Helical" evidence="9">
    <location>
        <begin position="118"/>
        <end position="139"/>
    </location>
</feature>
<feature type="transmembrane region" description="Helical" evidence="9">
    <location>
        <begin position="182"/>
        <end position="200"/>
    </location>
</feature>
<feature type="region of interest" description="Disordered" evidence="8">
    <location>
        <begin position="1"/>
        <end position="31"/>
    </location>
</feature>
<dbReference type="InterPro" id="IPR004713">
    <property type="entry name" value="CaH_exchang"/>
</dbReference>
<dbReference type="Proteomes" id="UP001497453">
    <property type="component" value="Chromosome 9"/>
</dbReference>
<feature type="domain" description="Sodium/calcium exchanger membrane region" evidence="10">
    <location>
        <begin position="147"/>
        <end position="314"/>
    </location>
</feature>
<feature type="transmembrane region" description="Helical" evidence="9">
    <location>
        <begin position="700"/>
        <end position="720"/>
    </location>
</feature>
<feature type="transmembrane region" description="Helical" evidence="9">
    <location>
        <begin position="247"/>
        <end position="269"/>
    </location>
</feature>
<feature type="transmembrane region" description="Helical" evidence="9">
    <location>
        <begin position="610"/>
        <end position="629"/>
    </location>
</feature>
<dbReference type="PANTHER" id="PTHR31503">
    <property type="entry name" value="VACUOLAR CALCIUM ION TRANSPORTER"/>
    <property type="match status" value="1"/>
</dbReference>
<protein>
    <recommendedName>
        <fullName evidence="10">Sodium/calcium exchanger membrane region domain-containing protein</fullName>
    </recommendedName>
</protein>
<proteinExistence type="inferred from homology"/>